<name>A0A0D9VFF8_9ORYZ</name>
<dbReference type="Gramene" id="LPERR02G11960.1">
    <property type="protein sequence ID" value="LPERR02G11960.1"/>
    <property type="gene ID" value="LPERR02G11960"/>
</dbReference>
<feature type="region of interest" description="Disordered" evidence="1">
    <location>
        <begin position="54"/>
        <end position="75"/>
    </location>
</feature>
<reference evidence="3" key="2">
    <citation type="submission" date="2013-12" db="EMBL/GenBank/DDBJ databases">
        <authorList>
            <person name="Yu Y."/>
            <person name="Lee S."/>
            <person name="de Baynast K."/>
            <person name="Wissotski M."/>
            <person name="Liu L."/>
            <person name="Talag J."/>
            <person name="Goicoechea J."/>
            <person name="Angelova A."/>
            <person name="Jetty R."/>
            <person name="Kudrna D."/>
            <person name="Golser W."/>
            <person name="Rivera L."/>
            <person name="Zhang J."/>
            <person name="Wing R."/>
        </authorList>
    </citation>
    <scope>NUCLEOTIDE SEQUENCE</scope>
</reference>
<proteinExistence type="predicted"/>
<feature type="compositionally biased region" description="Basic residues" evidence="1">
    <location>
        <begin position="55"/>
        <end position="64"/>
    </location>
</feature>
<reference evidence="2 3" key="1">
    <citation type="submission" date="2012-08" db="EMBL/GenBank/DDBJ databases">
        <title>Oryza genome evolution.</title>
        <authorList>
            <person name="Wing R.A."/>
        </authorList>
    </citation>
    <scope>NUCLEOTIDE SEQUENCE</scope>
</reference>
<dbReference type="EnsemblPlants" id="LPERR02G11960.1">
    <property type="protein sequence ID" value="LPERR02G11960.1"/>
    <property type="gene ID" value="LPERR02G11960"/>
</dbReference>
<evidence type="ECO:0000256" key="1">
    <source>
        <dbReference type="SAM" id="MobiDB-lite"/>
    </source>
</evidence>
<evidence type="ECO:0000313" key="3">
    <source>
        <dbReference type="Proteomes" id="UP000032180"/>
    </source>
</evidence>
<keyword evidence="3" id="KW-1185">Reference proteome</keyword>
<feature type="compositionally biased region" description="Basic residues" evidence="1">
    <location>
        <begin position="1"/>
        <end position="15"/>
    </location>
</feature>
<dbReference type="Proteomes" id="UP000032180">
    <property type="component" value="Chromosome 2"/>
</dbReference>
<dbReference type="AlphaFoldDB" id="A0A0D9VFF8"/>
<protein>
    <submittedName>
        <fullName evidence="2">Uncharacterized protein</fullName>
    </submittedName>
</protein>
<feature type="region of interest" description="Disordered" evidence="1">
    <location>
        <begin position="1"/>
        <end position="31"/>
    </location>
</feature>
<accession>A0A0D9VFF8</accession>
<organism evidence="2 3">
    <name type="scientific">Leersia perrieri</name>
    <dbReference type="NCBI Taxonomy" id="77586"/>
    <lineage>
        <taxon>Eukaryota</taxon>
        <taxon>Viridiplantae</taxon>
        <taxon>Streptophyta</taxon>
        <taxon>Embryophyta</taxon>
        <taxon>Tracheophyta</taxon>
        <taxon>Spermatophyta</taxon>
        <taxon>Magnoliopsida</taxon>
        <taxon>Liliopsida</taxon>
        <taxon>Poales</taxon>
        <taxon>Poaceae</taxon>
        <taxon>BOP clade</taxon>
        <taxon>Oryzoideae</taxon>
        <taxon>Oryzeae</taxon>
        <taxon>Oryzinae</taxon>
        <taxon>Leersia</taxon>
    </lineage>
</organism>
<reference evidence="2" key="3">
    <citation type="submission" date="2015-04" db="UniProtKB">
        <authorList>
            <consortium name="EnsemblPlants"/>
        </authorList>
    </citation>
    <scope>IDENTIFICATION</scope>
</reference>
<sequence length="168" mass="17931">MAFHQKKISQWHNPRRSIPNPSPFSPPKSATRHRCCLSRVQIASVAAAGATSVFRRSHQGRHPRAPGTISQNRHRPQARATVTVLSCSPGPLPSASPILRAARIHRQGSVGRSVTGWPDWPAPLACSTTNSAASDGQPQRLRGPIADDLFTGELSWGSGEGGNPLSIA</sequence>
<dbReference type="HOGENOM" id="CLU_1588830_0_0_1"/>
<evidence type="ECO:0000313" key="2">
    <source>
        <dbReference type="EnsemblPlants" id="LPERR02G11960.1"/>
    </source>
</evidence>